<dbReference type="InterPro" id="IPR027329">
    <property type="entry name" value="TPX2_C"/>
</dbReference>
<reference evidence="7 8" key="1">
    <citation type="journal article" date="2024" name="G3 (Bethesda)">
        <title>Genome assembly of Hibiscus sabdariffa L. provides insights into metabolisms of medicinal natural products.</title>
        <authorList>
            <person name="Kim T."/>
        </authorList>
    </citation>
    <scope>NUCLEOTIDE SEQUENCE [LARGE SCALE GENOMIC DNA]</scope>
    <source>
        <strain evidence="7">TK-2024</strain>
        <tissue evidence="7">Old leaves</tissue>
    </source>
</reference>
<protein>
    <recommendedName>
        <fullName evidence="6">TPX2 C-terminal domain-containing protein</fullName>
    </recommendedName>
</protein>
<organism evidence="7 8">
    <name type="scientific">Hibiscus sabdariffa</name>
    <name type="common">roselle</name>
    <dbReference type="NCBI Taxonomy" id="183260"/>
    <lineage>
        <taxon>Eukaryota</taxon>
        <taxon>Viridiplantae</taxon>
        <taxon>Streptophyta</taxon>
        <taxon>Embryophyta</taxon>
        <taxon>Tracheophyta</taxon>
        <taxon>Spermatophyta</taxon>
        <taxon>Magnoliopsida</taxon>
        <taxon>eudicotyledons</taxon>
        <taxon>Gunneridae</taxon>
        <taxon>Pentapetalae</taxon>
        <taxon>rosids</taxon>
        <taxon>malvids</taxon>
        <taxon>Malvales</taxon>
        <taxon>Malvaceae</taxon>
        <taxon>Malvoideae</taxon>
        <taxon>Hibiscus</taxon>
    </lineage>
</organism>
<proteinExistence type="inferred from homology"/>
<evidence type="ECO:0000313" key="8">
    <source>
        <dbReference type="Proteomes" id="UP001472677"/>
    </source>
</evidence>
<comment type="caution">
    <text evidence="7">The sequence shown here is derived from an EMBL/GenBank/DDBJ whole genome shotgun (WGS) entry which is preliminary data.</text>
</comment>
<evidence type="ECO:0000256" key="5">
    <source>
        <dbReference type="ARBA" id="ARBA00023212"/>
    </source>
</evidence>
<keyword evidence="4" id="KW-0493">Microtubule</keyword>
<keyword evidence="5" id="KW-0206">Cytoskeleton</keyword>
<gene>
    <name evidence="7" type="ORF">V6N12_033430</name>
</gene>
<evidence type="ECO:0000256" key="3">
    <source>
        <dbReference type="ARBA" id="ARBA00022490"/>
    </source>
</evidence>
<evidence type="ECO:0000256" key="1">
    <source>
        <dbReference type="ARBA" id="ARBA00004245"/>
    </source>
</evidence>
<accession>A0ABR2BW25</accession>
<keyword evidence="8" id="KW-1185">Reference proteome</keyword>
<comment type="subcellular location">
    <subcellularLocation>
        <location evidence="1">Cytoplasm</location>
        <location evidence="1">Cytoskeleton</location>
    </subcellularLocation>
</comment>
<name>A0ABR2BW25_9ROSI</name>
<evidence type="ECO:0000256" key="4">
    <source>
        <dbReference type="ARBA" id="ARBA00022701"/>
    </source>
</evidence>
<dbReference type="InterPro" id="IPR044806">
    <property type="entry name" value="WVD2/WDL1-4"/>
</dbReference>
<dbReference type="Pfam" id="PF06886">
    <property type="entry name" value="TPX2"/>
    <property type="match status" value="1"/>
</dbReference>
<keyword evidence="3" id="KW-0963">Cytoplasm</keyword>
<evidence type="ECO:0000313" key="7">
    <source>
        <dbReference type="EMBL" id="KAK8511149.1"/>
    </source>
</evidence>
<comment type="similarity">
    <text evidence="2">Belongs to the TPX2 family.</text>
</comment>
<dbReference type="Proteomes" id="UP001472677">
    <property type="component" value="Unassembled WGS sequence"/>
</dbReference>
<evidence type="ECO:0000256" key="2">
    <source>
        <dbReference type="ARBA" id="ARBA00005885"/>
    </source>
</evidence>
<evidence type="ECO:0000259" key="6">
    <source>
        <dbReference type="Pfam" id="PF06886"/>
    </source>
</evidence>
<dbReference type="PANTHER" id="PTHR46372">
    <property type="entry name" value="PROTEIN WVD2-LIKE 3"/>
    <property type="match status" value="1"/>
</dbReference>
<dbReference type="PANTHER" id="PTHR46372:SF2">
    <property type="entry name" value="PROTEIN WVD2-LIKE 3"/>
    <property type="match status" value="1"/>
</dbReference>
<dbReference type="EMBL" id="JBBPBM010000079">
    <property type="protein sequence ID" value="KAK8511149.1"/>
    <property type="molecule type" value="Genomic_DNA"/>
</dbReference>
<sequence>MKIFIEERVAAIEQFRRSLTFKASPLPSFYREGPQAKVELKKPFCLDARFCLLVPPKLGWTLRKRCDADCRQIKSRREVLENVYRVSFELQRLVALSLLLGKGRTAALVCF</sequence>
<feature type="domain" description="TPX2 C-terminal" evidence="6">
    <location>
        <begin position="6"/>
        <end position="38"/>
    </location>
</feature>